<evidence type="ECO:0000259" key="12">
    <source>
        <dbReference type="Pfam" id="PF17820"/>
    </source>
</evidence>
<dbReference type="InterPro" id="IPR004387">
    <property type="entry name" value="Pept_M50_Zn"/>
</dbReference>
<reference evidence="13" key="1">
    <citation type="submission" date="2020-05" db="EMBL/GenBank/DDBJ databases">
        <authorList>
            <person name="Chiriac C."/>
            <person name="Salcher M."/>
            <person name="Ghai R."/>
            <person name="Kavagutti S V."/>
        </authorList>
    </citation>
    <scope>NUCLEOTIDE SEQUENCE</scope>
</reference>
<evidence type="ECO:0000256" key="6">
    <source>
        <dbReference type="ARBA" id="ARBA00022833"/>
    </source>
</evidence>
<dbReference type="GO" id="GO:0016020">
    <property type="term" value="C:membrane"/>
    <property type="evidence" value="ECO:0007669"/>
    <property type="project" value="UniProtKB-SubCell"/>
</dbReference>
<dbReference type="InterPro" id="IPR036034">
    <property type="entry name" value="PDZ_sf"/>
</dbReference>
<comment type="cofactor">
    <cofactor evidence="1">
        <name>Zn(2+)</name>
        <dbReference type="ChEBI" id="CHEBI:29105"/>
    </cofactor>
</comment>
<dbReference type="GO" id="GO:0004222">
    <property type="term" value="F:metalloendopeptidase activity"/>
    <property type="evidence" value="ECO:0007669"/>
    <property type="project" value="InterPro"/>
</dbReference>
<dbReference type="Pfam" id="PF02163">
    <property type="entry name" value="Peptidase_M50"/>
    <property type="match status" value="1"/>
</dbReference>
<dbReference type="Pfam" id="PF17820">
    <property type="entry name" value="PDZ_6"/>
    <property type="match status" value="1"/>
</dbReference>
<feature type="domain" description="PDZ" evidence="12">
    <location>
        <begin position="191"/>
        <end position="235"/>
    </location>
</feature>
<evidence type="ECO:0000256" key="9">
    <source>
        <dbReference type="ARBA" id="ARBA00023136"/>
    </source>
</evidence>
<accession>A0A6J6Q9L4</accession>
<keyword evidence="8" id="KW-0482">Metalloprotease</keyword>
<dbReference type="PANTHER" id="PTHR42837">
    <property type="entry name" value="REGULATOR OF SIGMA-E PROTEASE RSEP"/>
    <property type="match status" value="1"/>
</dbReference>
<gene>
    <name evidence="13" type="ORF">UFOPK2625_00872</name>
    <name evidence="14" type="ORF">UFOPK2809_00357</name>
</gene>
<evidence type="ECO:0000313" key="13">
    <source>
        <dbReference type="EMBL" id="CAB4708451.1"/>
    </source>
</evidence>
<keyword evidence="3" id="KW-0645">Protease</keyword>
<dbReference type="InterPro" id="IPR041489">
    <property type="entry name" value="PDZ_6"/>
</dbReference>
<evidence type="ECO:0000256" key="1">
    <source>
        <dbReference type="ARBA" id="ARBA00001947"/>
    </source>
</evidence>
<evidence type="ECO:0000256" key="8">
    <source>
        <dbReference type="ARBA" id="ARBA00023049"/>
    </source>
</evidence>
<evidence type="ECO:0000256" key="4">
    <source>
        <dbReference type="ARBA" id="ARBA00022692"/>
    </source>
</evidence>
<keyword evidence="7 10" id="KW-1133">Transmembrane helix</keyword>
<evidence type="ECO:0000256" key="5">
    <source>
        <dbReference type="ARBA" id="ARBA00022801"/>
    </source>
</evidence>
<evidence type="ECO:0000256" key="2">
    <source>
        <dbReference type="ARBA" id="ARBA00004141"/>
    </source>
</evidence>
<evidence type="ECO:0000256" key="10">
    <source>
        <dbReference type="SAM" id="Phobius"/>
    </source>
</evidence>
<dbReference type="EMBL" id="CAEZXZ010000126">
    <property type="protein sequence ID" value="CAB4708451.1"/>
    <property type="molecule type" value="Genomic_DNA"/>
</dbReference>
<name>A0A6J6Q9L4_9ZZZZ</name>
<protein>
    <submittedName>
        <fullName evidence="13">Unannotated protein</fullName>
    </submittedName>
</protein>
<evidence type="ECO:0000259" key="11">
    <source>
        <dbReference type="Pfam" id="PF02163"/>
    </source>
</evidence>
<keyword evidence="4 10" id="KW-0812">Transmembrane</keyword>
<dbReference type="EMBL" id="CAEZZA010000031">
    <property type="protein sequence ID" value="CAB4741135.1"/>
    <property type="molecule type" value="Genomic_DNA"/>
</dbReference>
<feature type="transmembrane region" description="Helical" evidence="10">
    <location>
        <begin position="126"/>
        <end position="149"/>
    </location>
</feature>
<evidence type="ECO:0000313" key="14">
    <source>
        <dbReference type="EMBL" id="CAB4741135.1"/>
    </source>
</evidence>
<keyword evidence="9 10" id="KW-0472">Membrane</keyword>
<dbReference type="InterPro" id="IPR008915">
    <property type="entry name" value="Peptidase_M50"/>
</dbReference>
<organism evidence="13">
    <name type="scientific">freshwater metagenome</name>
    <dbReference type="NCBI Taxonomy" id="449393"/>
    <lineage>
        <taxon>unclassified sequences</taxon>
        <taxon>metagenomes</taxon>
        <taxon>ecological metagenomes</taxon>
    </lineage>
</organism>
<proteinExistence type="predicted"/>
<dbReference type="Gene3D" id="2.30.42.10">
    <property type="match status" value="1"/>
</dbReference>
<dbReference type="GO" id="GO:0006508">
    <property type="term" value="P:proteolysis"/>
    <property type="evidence" value="ECO:0007669"/>
    <property type="project" value="UniProtKB-KW"/>
</dbReference>
<dbReference type="CDD" id="cd06163">
    <property type="entry name" value="S2P-M50_PDZ_RseP-like"/>
    <property type="match status" value="1"/>
</dbReference>
<feature type="domain" description="Peptidase M50" evidence="11">
    <location>
        <begin position="10"/>
        <end position="397"/>
    </location>
</feature>
<evidence type="ECO:0000256" key="3">
    <source>
        <dbReference type="ARBA" id="ARBA00022670"/>
    </source>
</evidence>
<evidence type="ECO:0000256" key="7">
    <source>
        <dbReference type="ARBA" id="ARBA00022989"/>
    </source>
</evidence>
<comment type="subcellular location">
    <subcellularLocation>
        <location evidence="2">Membrane</location>
        <topology evidence="2">Multi-pass membrane protein</topology>
    </subcellularLocation>
</comment>
<feature type="transmembrane region" description="Helical" evidence="10">
    <location>
        <begin position="413"/>
        <end position="434"/>
    </location>
</feature>
<sequence length="440" mass="46610">MLQVIGILIFVLLIGASIALHEIGHLLPAKKFGVKVTEYMIGFGPTIWSKTKGETTYGLKGIPLGGYIRMIGMIPPAKDDPTGAPRSMTTGKFGAMISDARKQSLDDVGPADANRVFYKLPVRKKIVVMLGGPTMNLLFAFVLFTIMLVGIGLPQPSLQVAGVVPCTPTLAQPTGESLPSGQCPTGTQLAPAAAAGLIEGDVITAIDGQAFDTWDQATTWIRAHGSTTATLTYIRADSVMEVPIAIATIDRPVYDDRGNPTGETATSGYIGMRPEFEYVSQSWATVPSYMWDITVASVKALISLPVRLYELVKDTLIGGGERAIDSPVSVVGVSRIGGEIAAMDEPLMAKAATFLGLAASLNLFLFLFNLLPVLPLDGGHVAGAMYEGLRRQFAKVRGRSDPGPVDIARLLPVAYVVAAALVCMGVIVIWADLIKPISLG</sequence>
<dbReference type="AlphaFoldDB" id="A0A6J6Q9L4"/>
<keyword evidence="6" id="KW-0862">Zinc</keyword>
<dbReference type="SUPFAM" id="SSF50156">
    <property type="entry name" value="PDZ domain-like"/>
    <property type="match status" value="1"/>
</dbReference>
<dbReference type="PANTHER" id="PTHR42837:SF2">
    <property type="entry name" value="MEMBRANE METALLOPROTEASE ARASP2, CHLOROPLASTIC-RELATED"/>
    <property type="match status" value="1"/>
</dbReference>
<keyword evidence="5" id="KW-0378">Hydrolase</keyword>